<dbReference type="RefSeq" id="WP_134837874.1">
    <property type="nucleotide sequence ID" value="NZ_SATR01000433.1"/>
</dbReference>
<comment type="caution">
    <text evidence="1">The sequence shown here is derived from an EMBL/GenBank/DDBJ whole genome shotgun (WGS) entry which is preliminary data.</text>
</comment>
<organism evidence="1 2">
    <name type="scientific">Vibrio ouci</name>
    <dbReference type="NCBI Taxonomy" id="2499078"/>
    <lineage>
        <taxon>Bacteria</taxon>
        <taxon>Pseudomonadati</taxon>
        <taxon>Pseudomonadota</taxon>
        <taxon>Gammaproteobacteria</taxon>
        <taxon>Vibrionales</taxon>
        <taxon>Vibrionaceae</taxon>
        <taxon>Vibrio</taxon>
    </lineage>
</organism>
<protein>
    <submittedName>
        <fullName evidence="1">Uncharacterized protein</fullName>
    </submittedName>
</protein>
<sequence>TNLRRAYIDLTRASEHIRLYTDNPKQMIKNWLSKEVYKASAIETLKQIPPQSTTYFNDAPLLHEDVRFQKSNRDFDYHIFREHINAELPKYTESLAIHLLGQPNTSKSNRDYLTFG</sequence>
<feature type="non-terminal residue" evidence="1">
    <location>
        <position position="116"/>
    </location>
</feature>
<evidence type="ECO:0000313" key="1">
    <source>
        <dbReference type="EMBL" id="TFH88789.1"/>
    </source>
</evidence>
<dbReference type="Proteomes" id="UP000297753">
    <property type="component" value="Unassembled WGS sequence"/>
</dbReference>
<reference evidence="1 2" key="1">
    <citation type="submission" date="2019-01" db="EMBL/GenBank/DDBJ databases">
        <title>Vibrio BEI176 sp. nov, a marine bacterium isolated from China: eastern marignal seas.</title>
        <authorList>
            <person name="Li B."/>
        </authorList>
    </citation>
    <scope>NUCLEOTIDE SEQUENCE [LARGE SCALE GENOMIC DNA]</scope>
    <source>
        <strain evidence="1 2">BEI176</strain>
    </source>
</reference>
<evidence type="ECO:0000313" key="2">
    <source>
        <dbReference type="Proteomes" id="UP000297753"/>
    </source>
</evidence>
<name>A0A4Y8W788_9VIBR</name>
<dbReference type="EMBL" id="SATR01000433">
    <property type="protein sequence ID" value="TFH88789.1"/>
    <property type="molecule type" value="Genomic_DNA"/>
</dbReference>
<gene>
    <name evidence="1" type="ORF">ELS82_26135</name>
</gene>
<keyword evidence="2" id="KW-1185">Reference proteome</keyword>
<accession>A0A4Y8W788</accession>
<dbReference type="AlphaFoldDB" id="A0A4Y8W788"/>
<proteinExistence type="predicted"/>
<feature type="non-terminal residue" evidence="1">
    <location>
        <position position="1"/>
    </location>
</feature>